<evidence type="ECO:0000256" key="1">
    <source>
        <dbReference type="SAM" id="Coils"/>
    </source>
</evidence>
<keyword evidence="4" id="KW-1185">Reference proteome</keyword>
<dbReference type="Proteomes" id="UP000648187">
    <property type="component" value="Unassembled WGS sequence"/>
</dbReference>
<keyword evidence="1" id="KW-0175">Coiled coil</keyword>
<protein>
    <recommendedName>
        <fullName evidence="5">Zinc finger DNA binding protein</fullName>
    </recommendedName>
</protein>
<proteinExistence type="predicted"/>
<evidence type="ECO:0000256" key="2">
    <source>
        <dbReference type="SAM" id="MobiDB-lite"/>
    </source>
</evidence>
<feature type="region of interest" description="Disordered" evidence="2">
    <location>
        <begin position="1"/>
        <end position="21"/>
    </location>
</feature>
<feature type="coiled-coil region" evidence="1">
    <location>
        <begin position="75"/>
        <end position="113"/>
    </location>
</feature>
<reference evidence="3" key="1">
    <citation type="submission" date="2020-08" db="EMBL/GenBank/DDBJ databases">
        <title>Spodoptera exigua strain:BAW_Kor-Di-RS1 Genome sequencing and assembly.</title>
        <authorList>
            <person name="Kim J."/>
            <person name="Nam H.Y."/>
            <person name="Kwon M."/>
            <person name="Choi J.H."/>
            <person name="Cho S.R."/>
            <person name="Kim G.-H."/>
        </authorList>
    </citation>
    <scope>NUCLEOTIDE SEQUENCE</scope>
    <source>
        <strain evidence="3">BAW_Kor-Di-RS1</strain>
        <tissue evidence="3">Whole-body</tissue>
    </source>
</reference>
<comment type="caution">
    <text evidence="3">The sequence shown here is derived from an EMBL/GenBank/DDBJ whole genome shotgun (WGS) entry which is preliminary data.</text>
</comment>
<accession>A0A835G3W3</accession>
<evidence type="ECO:0000313" key="3">
    <source>
        <dbReference type="EMBL" id="KAF9407901.1"/>
    </source>
</evidence>
<gene>
    <name evidence="3" type="ORF">HW555_012233</name>
</gene>
<dbReference type="EMBL" id="JACKWZ010000424">
    <property type="protein sequence ID" value="KAF9407901.1"/>
    <property type="molecule type" value="Genomic_DNA"/>
</dbReference>
<name>A0A835G3W3_SPOEX</name>
<evidence type="ECO:0000313" key="4">
    <source>
        <dbReference type="Proteomes" id="UP000648187"/>
    </source>
</evidence>
<organism evidence="3 4">
    <name type="scientific">Spodoptera exigua</name>
    <name type="common">Beet armyworm</name>
    <name type="synonym">Noctua fulgens</name>
    <dbReference type="NCBI Taxonomy" id="7107"/>
    <lineage>
        <taxon>Eukaryota</taxon>
        <taxon>Metazoa</taxon>
        <taxon>Ecdysozoa</taxon>
        <taxon>Arthropoda</taxon>
        <taxon>Hexapoda</taxon>
        <taxon>Insecta</taxon>
        <taxon>Pterygota</taxon>
        <taxon>Neoptera</taxon>
        <taxon>Endopterygota</taxon>
        <taxon>Lepidoptera</taxon>
        <taxon>Glossata</taxon>
        <taxon>Ditrysia</taxon>
        <taxon>Noctuoidea</taxon>
        <taxon>Noctuidae</taxon>
        <taxon>Amphipyrinae</taxon>
        <taxon>Spodoptera</taxon>
    </lineage>
</organism>
<evidence type="ECO:0008006" key="5">
    <source>
        <dbReference type="Google" id="ProtNLM"/>
    </source>
</evidence>
<dbReference type="AlphaFoldDB" id="A0A835G3W3"/>
<sequence length="248" mass="27557">MCPGCKAKQPRADNSQTPVKGIEICPSPPADAGIQVVERSMAEQKEVCVLETANTPSSSATCIEETVEVSLATEIRCLRGEVSALRHEVREFRAELMGRVDALEERIAIVENKYEQSVSPRITELETTVGDLKLQLNERDQETLLNDVQVSGVTETKGENPSQLLSILAVKLGVQLDDRDVVFVRRVGNVLRNRTEEEGATAAYPRIIVARFTRRVTRDSILSAARVRRNLCTQDIQVPGESRRIYVN</sequence>